<reference evidence="8 9" key="2">
    <citation type="submission" date="2006-07" db="EMBL/GenBank/DDBJ databases">
        <title>Sequencing of the draft genome and assembly of Chlorobium ferroxidans DSM 13031.</title>
        <authorList>
            <consortium name="US DOE Joint Genome Institute (JGI-PGF)"/>
            <person name="Copeland A."/>
            <person name="Lucas S."/>
            <person name="Lapidus A."/>
            <person name="Barry K."/>
            <person name="Glavina del Rio T."/>
            <person name="Dalin E."/>
            <person name="Tice H."/>
            <person name="Bruce D."/>
            <person name="Pitluck S."/>
            <person name="Richardson P."/>
        </authorList>
    </citation>
    <scope>NUCLEOTIDE SEQUENCE [LARGE SCALE GENOMIC DNA]</scope>
    <source>
        <strain evidence="8 9">DSM 13031</strain>
    </source>
</reference>
<dbReference type="SFLD" id="SFLDG01123">
    <property type="entry name" value="methyltransferase_(Class_B)"/>
    <property type="match status" value="1"/>
</dbReference>
<dbReference type="CDD" id="cd01335">
    <property type="entry name" value="Radical_SAM"/>
    <property type="match status" value="1"/>
</dbReference>
<dbReference type="GO" id="GO:0003824">
    <property type="term" value="F:catalytic activity"/>
    <property type="evidence" value="ECO:0007669"/>
    <property type="project" value="InterPro"/>
</dbReference>
<dbReference type="GO" id="GO:0005829">
    <property type="term" value="C:cytosol"/>
    <property type="evidence" value="ECO:0007669"/>
    <property type="project" value="TreeGrafter"/>
</dbReference>
<dbReference type="PROSITE" id="PS51918">
    <property type="entry name" value="RADICAL_SAM"/>
    <property type="match status" value="1"/>
</dbReference>
<dbReference type="OrthoDB" id="9801424at2"/>
<accession>Q0YTW5</accession>
<dbReference type="GO" id="GO:0046872">
    <property type="term" value="F:metal ion binding"/>
    <property type="evidence" value="ECO:0007669"/>
    <property type="project" value="UniProtKB-KW"/>
</dbReference>
<dbReference type="InterPro" id="IPR023404">
    <property type="entry name" value="rSAM_horseshoe"/>
</dbReference>
<evidence type="ECO:0000256" key="3">
    <source>
        <dbReference type="ARBA" id="ARBA00022723"/>
    </source>
</evidence>
<organism evidence="8 9">
    <name type="scientific">Chlorobium ferrooxidans DSM 13031</name>
    <dbReference type="NCBI Taxonomy" id="377431"/>
    <lineage>
        <taxon>Bacteria</taxon>
        <taxon>Pseudomonadati</taxon>
        <taxon>Chlorobiota</taxon>
        <taxon>Chlorobiia</taxon>
        <taxon>Chlorobiales</taxon>
        <taxon>Chlorobiaceae</taxon>
        <taxon>Chlorobium/Pelodictyon group</taxon>
        <taxon>Chlorobium</taxon>
    </lineage>
</organism>
<dbReference type="SFLD" id="SFLDS00029">
    <property type="entry name" value="Radical_SAM"/>
    <property type="match status" value="1"/>
</dbReference>
<dbReference type="InterPro" id="IPR007197">
    <property type="entry name" value="rSAM"/>
</dbReference>
<dbReference type="InterPro" id="IPR006638">
    <property type="entry name" value="Elp3/MiaA/NifB-like_rSAM"/>
</dbReference>
<dbReference type="GO" id="GO:0051539">
    <property type="term" value="F:4 iron, 4 sulfur cluster binding"/>
    <property type="evidence" value="ECO:0007669"/>
    <property type="project" value="UniProtKB-KW"/>
</dbReference>
<evidence type="ECO:0000256" key="5">
    <source>
        <dbReference type="ARBA" id="ARBA00023014"/>
    </source>
</evidence>
<dbReference type="Proteomes" id="UP000004162">
    <property type="component" value="Unassembled WGS sequence"/>
</dbReference>
<comment type="cofactor">
    <cofactor evidence="1">
        <name>[4Fe-4S] cluster</name>
        <dbReference type="ChEBI" id="CHEBI:49883"/>
    </cofactor>
</comment>
<sequence>MKSGIEKSTSFQKNPAANPFKVFLVELTHTFITVDAKNTPLAIGYLAGYLKKHLHSAVSVELFKYPRNLNDSLKAGCPEIIAFSNYMWNEELSCAFAKRVKEISPKTVVVFGGPNYPVDELEQMQYLSTHPEIDFYIEGEGEVAFYLLVDMLIRHKFEPDSKEYREIAGVHCNSQNHIFTNSPAKRISDIEDNIPSPYLDGLLDEFFDKNLTPLLQTSRGCPYSCTFCHDGATYSSKTCHFSVERVKAELQYVAQRTQVPSLTLADLNWGIFPQDLHIAHEIKKTQELHGWPLSIQTATDKNNKERIVEMSRVLGNAMIIGASIQSSDEDVLKNVKRQNIGYAAIVKMAKESSNTESVTFTEIILCLPGDTREKHMKAVFDMLDAGIQDINLYQYILLPGTEGATSESRKLFKYQTAYRVIPRCFGVYDILGKEIMVTEIHEVVVGNSTMPHEDYLECRRFDLTLMLFNNGQILDELYRSIAHLGINRSAVIAMVHRRATAVDSDLYDVYEAYREDEESNFWASKNELIHFLRHEGGYELYVSGDRGRNQLHYWKSVVIFSRLASLLDCAFSCVKEILIQKGLLNSVTTRYLDELAAFILLKKGDPTLIHESFTCEASFDFSALEKSAYAMNPFEEGENGKYRFRLAHREERKKNILAYFDQYGSDLRGLAHLTHRYPARILHREVELIGQN</sequence>
<dbReference type="SMART" id="SM00729">
    <property type="entry name" value="Elp3"/>
    <property type="match status" value="1"/>
</dbReference>
<reference evidence="8 9" key="1">
    <citation type="submission" date="2006-07" db="EMBL/GenBank/DDBJ databases">
        <title>Annotation of the draft genome assembly of Chlorobium ferroxidans DSM 13031.</title>
        <authorList>
            <consortium name="US DOE Joint Genome Institute (JGI-ORNL)"/>
            <person name="Larimer F."/>
            <person name="Land M."/>
            <person name="Hauser L."/>
        </authorList>
    </citation>
    <scope>NUCLEOTIDE SEQUENCE [LARGE SCALE GENOMIC DNA]</scope>
    <source>
        <strain evidence="8 9">DSM 13031</strain>
    </source>
</reference>
<dbReference type="PROSITE" id="PS51332">
    <property type="entry name" value="B12_BINDING"/>
    <property type="match status" value="1"/>
</dbReference>
<evidence type="ECO:0000256" key="2">
    <source>
        <dbReference type="ARBA" id="ARBA00022691"/>
    </source>
</evidence>
<feature type="domain" description="Radical SAM core" evidence="7">
    <location>
        <begin position="207"/>
        <end position="439"/>
    </location>
</feature>
<keyword evidence="2" id="KW-0949">S-adenosyl-L-methionine</keyword>
<keyword evidence="5" id="KW-0411">Iron-sulfur</keyword>
<evidence type="ECO:0000256" key="1">
    <source>
        <dbReference type="ARBA" id="ARBA00001966"/>
    </source>
</evidence>
<dbReference type="SFLD" id="SFLDG01082">
    <property type="entry name" value="B12-binding_domain_containing"/>
    <property type="match status" value="1"/>
</dbReference>
<evidence type="ECO:0000256" key="4">
    <source>
        <dbReference type="ARBA" id="ARBA00023004"/>
    </source>
</evidence>
<evidence type="ECO:0000313" key="8">
    <source>
        <dbReference type="EMBL" id="EAT59787.1"/>
    </source>
</evidence>
<dbReference type="SUPFAM" id="SSF102114">
    <property type="entry name" value="Radical SAM enzymes"/>
    <property type="match status" value="1"/>
</dbReference>
<dbReference type="PANTHER" id="PTHR43409:SF16">
    <property type="entry name" value="SLR0320 PROTEIN"/>
    <property type="match status" value="1"/>
</dbReference>
<name>Q0YTW5_9CHLB</name>
<dbReference type="InterPro" id="IPR051198">
    <property type="entry name" value="BchE-like"/>
</dbReference>
<feature type="domain" description="B12-binding" evidence="6">
    <location>
        <begin position="26"/>
        <end position="159"/>
    </location>
</feature>
<evidence type="ECO:0000259" key="6">
    <source>
        <dbReference type="PROSITE" id="PS51332"/>
    </source>
</evidence>
<proteinExistence type="predicted"/>
<comment type="caution">
    <text evidence="8">The sequence shown here is derived from an EMBL/GenBank/DDBJ whole genome shotgun (WGS) entry which is preliminary data.</text>
</comment>
<keyword evidence="3" id="KW-0479">Metal-binding</keyword>
<keyword evidence="9" id="KW-1185">Reference proteome</keyword>
<dbReference type="Gene3D" id="3.40.50.280">
    <property type="entry name" value="Cobalamin-binding domain"/>
    <property type="match status" value="1"/>
</dbReference>
<dbReference type="Pfam" id="PF04055">
    <property type="entry name" value="Radical_SAM"/>
    <property type="match status" value="1"/>
</dbReference>
<evidence type="ECO:0000259" key="7">
    <source>
        <dbReference type="PROSITE" id="PS51918"/>
    </source>
</evidence>
<dbReference type="EMBL" id="AASE01000002">
    <property type="protein sequence ID" value="EAT59787.1"/>
    <property type="molecule type" value="Genomic_DNA"/>
</dbReference>
<evidence type="ECO:0000313" key="9">
    <source>
        <dbReference type="Proteomes" id="UP000004162"/>
    </source>
</evidence>
<dbReference type="Pfam" id="PF02310">
    <property type="entry name" value="B12-binding"/>
    <property type="match status" value="1"/>
</dbReference>
<dbReference type="PANTHER" id="PTHR43409">
    <property type="entry name" value="ANAEROBIC MAGNESIUM-PROTOPORPHYRIN IX MONOMETHYL ESTER CYCLASE-RELATED"/>
    <property type="match status" value="1"/>
</dbReference>
<dbReference type="Gene3D" id="3.80.30.20">
    <property type="entry name" value="tm_1862 like domain"/>
    <property type="match status" value="1"/>
</dbReference>
<protein>
    <submittedName>
        <fullName evidence="8">Cobalamin B12-binding:Radical SAM</fullName>
    </submittedName>
</protein>
<gene>
    <name evidence="8" type="ORF">CferDRAFT_1794</name>
</gene>
<dbReference type="RefSeq" id="WP_006365565.1">
    <property type="nucleotide sequence ID" value="NZ_AASE01000002.1"/>
</dbReference>
<dbReference type="GO" id="GO:0031419">
    <property type="term" value="F:cobalamin binding"/>
    <property type="evidence" value="ECO:0007669"/>
    <property type="project" value="InterPro"/>
</dbReference>
<keyword evidence="4" id="KW-0408">Iron</keyword>
<dbReference type="AlphaFoldDB" id="Q0YTW5"/>
<dbReference type="InterPro" id="IPR058240">
    <property type="entry name" value="rSAM_sf"/>
</dbReference>
<dbReference type="InterPro" id="IPR034466">
    <property type="entry name" value="Methyltransferase_Class_B"/>
</dbReference>
<dbReference type="InterPro" id="IPR006158">
    <property type="entry name" value="Cobalamin-bd"/>
</dbReference>